<name>A0AAV4SD25_CAEEX</name>
<dbReference type="EMBL" id="BPLR01009286">
    <property type="protein sequence ID" value="GIY30849.1"/>
    <property type="molecule type" value="Genomic_DNA"/>
</dbReference>
<organism evidence="1 2">
    <name type="scientific">Caerostris extrusa</name>
    <name type="common">Bark spider</name>
    <name type="synonym">Caerostris bankana</name>
    <dbReference type="NCBI Taxonomy" id="172846"/>
    <lineage>
        <taxon>Eukaryota</taxon>
        <taxon>Metazoa</taxon>
        <taxon>Ecdysozoa</taxon>
        <taxon>Arthropoda</taxon>
        <taxon>Chelicerata</taxon>
        <taxon>Arachnida</taxon>
        <taxon>Araneae</taxon>
        <taxon>Araneomorphae</taxon>
        <taxon>Entelegynae</taxon>
        <taxon>Araneoidea</taxon>
        <taxon>Araneidae</taxon>
        <taxon>Caerostris</taxon>
    </lineage>
</organism>
<sequence>MFPKRREENFRVKGITKGHICKPPKLEIKKEEGVGGRGARWAGEVVRMMIVAPETVIHRAAVGVEFRDDDVEARSWILMSQRCRACSCAVSRHLWSRVICR</sequence>
<accession>A0AAV4SD25</accession>
<comment type="caution">
    <text evidence="1">The sequence shown here is derived from an EMBL/GenBank/DDBJ whole genome shotgun (WGS) entry which is preliminary data.</text>
</comment>
<evidence type="ECO:0000313" key="1">
    <source>
        <dbReference type="EMBL" id="GIY30849.1"/>
    </source>
</evidence>
<proteinExistence type="predicted"/>
<gene>
    <name evidence="1" type="ORF">CEXT_463201</name>
</gene>
<evidence type="ECO:0000313" key="2">
    <source>
        <dbReference type="Proteomes" id="UP001054945"/>
    </source>
</evidence>
<reference evidence="1 2" key="1">
    <citation type="submission" date="2021-06" db="EMBL/GenBank/DDBJ databases">
        <title>Caerostris extrusa draft genome.</title>
        <authorList>
            <person name="Kono N."/>
            <person name="Arakawa K."/>
        </authorList>
    </citation>
    <scope>NUCLEOTIDE SEQUENCE [LARGE SCALE GENOMIC DNA]</scope>
</reference>
<keyword evidence="2" id="KW-1185">Reference proteome</keyword>
<dbReference type="AlphaFoldDB" id="A0AAV4SD25"/>
<protein>
    <submittedName>
        <fullName evidence="1">Uncharacterized protein</fullName>
    </submittedName>
</protein>
<dbReference type="Proteomes" id="UP001054945">
    <property type="component" value="Unassembled WGS sequence"/>
</dbReference>